<dbReference type="RefSeq" id="WP_338140454.1">
    <property type="nucleotide sequence ID" value="NZ_CP046457.1"/>
</dbReference>
<accession>A0A6I6DGT8</accession>
<organism evidence="2 3">
    <name type="scientific">Candidatus Syntrophocurvum alkaliphilum</name>
    <dbReference type="NCBI Taxonomy" id="2293317"/>
    <lineage>
        <taxon>Bacteria</taxon>
        <taxon>Bacillati</taxon>
        <taxon>Bacillota</taxon>
        <taxon>Clostridia</taxon>
        <taxon>Eubacteriales</taxon>
        <taxon>Syntrophomonadaceae</taxon>
        <taxon>Candidatus Syntrophocurvum</taxon>
    </lineage>
</organism>
<dbReference type="InterPro" id="IPR054615">
    <property type="entry name" value="Symport_access"/>
</dbReference>
<gene>
    <name evidence="2" type="ORF">SYNTR_1479</name>
</gene>
<proteinExistence type="predicted"/>
<evidence type="ECO:0000313" key="2">
    <source>
        <dbReference type="EMBL" id="QGU00073.1"/>
    </source>
</evidence>
<dbReference type="NCBIfam" id="NF045580">
    <property type="entry name" value="symport_access"/>
    <property type="match status" value="1"/>
</dbReference>
<keyword evidence="3" id="KW-1185">Reference proteome</keyword>
<keyword evidence="1" id="KW-0812">Transmembrane</keyword>
<dbReference type="AlphaFoldDB" id="A0A6I6DGT8"/>
<reference evidence="3" key="1">
    <citation type="journal article" date="2019" name="Microbiology">
        <title>Complete Genome Sequence of an Uncultured Bacterium of the Candidate Phylum Bipolaricaulota.</title>
        <authorList>
            <person name="Kadnikov V.V."/>
            <person name="Mardanov A.V."/>
            <person name="Beletsky A.V."/>
            <person name="Frank Y.A."/>
            <person name="Karnachuk O.V."/>
            <person name="Ravin N.V."/>
        </authorList>
    </citation>
    <scope>NUCLEOTIDE SEQUENCE [LARGE SCALE GENOMIC DNA]</scope>
</reference>
<dbReference type="EMBL" id="CP046457">
    <property type="protein sequence ID" value="QGU00073.1"/>
    <property type="molecule type" value="Genomic_DNA"/>
</dbReference>
<evidence type="ECO:0000256" key="1">
    <source>
        <dbReference type="SAM" id="Phobius"/>
    </source>
</evidence>
<keyword evidence="1" id="KW-0472">Membrane</keyword>
<dbReference type="Proteomes" id="UP000426444">
    <property type="component" value="Chromosome"/>
</dbReference>
<protein>
    <submittedName>
        <fullName evidence="2">Uncharacterized protein</fullName>
    </submittedName>
</protein>
<sequence>MLGLESLLILCAYILSITSCGLCVIYGIKNWNENN</sequence>
<dbReference type="KEGG" id="salq:SYNTR_1479"/>
<feature type="transmembrane region" description="Helical" evidence="1">
    <location>
        <begin position="7"/>
        <end position="28"/>
    </location>
</feature>
<keyword evidence="1" id="KW-1133">Transmembrane helix</keyword>
<evidence type="ECO:0000313" key="3">
    <source>
        <dbReference type="Proteomes" id="UP000426444"/>
    </source>
</evidence>
<name>A0A6I6DGT8_9FIRM</name>